<dbReference type="AlphaFoldDB" id="A0A6A5V5B8"/>
<keyword evidence="2" id="KW-1185">Reference proteome</keyword>
<reference evidence="1" key="1">
    <citation type="journal article" date="2020" name="Stud. Mycol.">
        <title>101 Dothideomycetes genomes: a test case for predicting lifestyles and emergence of pathogens.</title>
        <authorList>
            <person name="Haridas S."/>
            <person name="Albert R."/>
            <person name="Binder M."/>
            <person name="Bloem J."/>
            <person name="Labutti K."/>
            <person name="Salamov A."/>
            <person name="Andreopoulos B."/>
            <person name="Baker S."/>
            <person name="Barry K."/>
            <person name="Bills G."/>
            <person name="Bluhm B."/>
            <person name="Cannon C."/>
            <person name="Castanera R."/>
            <person name="Culley D."/>
            <person name="Daum C."/>
            <person name="Ezra D."/>
            <person name="Gonzalez J."/>
            <person name="Henrissat B."/>
            <person name="Kuo A."/>
            <person name="Liang C."/>
            <person name="Lipzen A."/>
            <person name="Lutzoni F."/>
            <person name="Magnuson J."/>
            <person name="Mondo S."/>
            <person name="Nolan M."/>
            <person name="Ohm R."/>
            <person name="Pangilinan J."/>
            <person name="Park H.-J."/>
            <person name="Ramirez L."/>
            <person name="Alfaro M."/>
            <person name="Sun H."/>
            <person name="Tritt A."/>
            <person name="Yoshinaga Y."/>
            <person name="Zwiers L.-H."/>
            <person name="Turgeon B."/>
            <person name="Goodwin S."/>
            <person name="Spatafora J."/>
            <person name="Crous P."/>
            <person name="Grigoriev I."/>
        </authorList>
    </citation>
    <scope>NUCLEOTIDE SEQUENCE</scope>
    <source>
        <strain evidence="1">CBS 107.79</strain>
    </source>
</reference>
<gene>
    <name evidence="1" type="ORF">BU23DRAFT_173906</name>
</gene>
<dbReference type="EMBL" id="ML976691">
    <property type="protein sequence ID" value="KAF1971840.1"/>
    <property type="molecule type" value="Genomic_DNA"/>
</dbReference>
<accession>A0A6A5V5B8</accession>
<protein>
    <submittedName>
        <fullName evidence="1">Uncharacterized protein</fullName>
    </submittedName>
</protein>
<dbReference type="Proteomes" id="UP000800036">
    <property type="component" value="Unassembled WGS sequence"/>
</dbReference>
<proteinExistence type="predicted"/>
<organism evidence="1 2">
    <name type="scientific">Bimuria novae-zelandiae CBS 107.79</name>
    <dbReference type="NCBI Taxonomy" id="1447943"/>
    <lineage>
        <taxon>Eukaryota</taxon>
        <taxon>Fungi</taxon>
        <taxon>Dikarya</taxon>
        <taxon>Ascomycota</taxon>
        <taxon>Pezizomycotina</taxon>
        <taxon>Dothideomycetes</taxon>
        <taxon>Pleosporomycetidae</taxon>
        <taxon>Pleosporales</taxon>
        <taxon>Massarineae</taxon>
        <taxon>Didymosphaeriaceae</taxon>
        <taxon>Bimuria</taxon>
    </lineage>
</organism>
<sequence>MCLHQEGPFTVAISSLGESRLPRLSCGVGLFTVSCFFLEPQSFVPPHQPHSLPHAAVGALVVKRKVMRFRSNTSLQHFGLTLPIVFSPYCTDSNLLPNMVQRSRVPLSPVCSQGHTRLTVHNDLAPLFHGCRPPVSRPTWLLCSVFPRRLPRLVKAALSVSALSGHSSMTKVENDASRYGAPVKPPTRGTSTCDLFDQVEDFAQGTYVEEIEGMFATRSASFRHLDNASWSPDYLEPSWERKKTRVVFGTVAICRQSAIPCICHMCLTNLTNTMTDRIPASMRPP</sequence>
<evidence type="ECO:0000313" key="1">
    <source>
        <dbReference type="EMBL" id="KAF1971840.1"/>
    </source>
</evidence>
<evidence type="ECO:0000313" key="2">
    <source>
        <dbReference type="Proteomes" id="UP000800036"/>
    </source>
</evidence>
<name>A0A6A5V5B8_9PLEO</name>